<comment type="caution">
    <text evidence="2">The sequence shown here is derived from an EMBL/GenBank/DDBJ whole genome shotgun (WGS) entry which is preliminary data.</text>
</comment>
<reference evidence="2 3" key="1">
    <citation type="submission" date="2022-03" db="EMBL/GenBank/DDBJ databases">
        <title>Novel Bacillus species.</title>
        <authorList>
            <person name="Liu G."/>
        </authorList>
    </citation>
    <scope>NUCLEOTIDE SEQUENCE [LARGE SCALE GENOMIC DNA]</scope>
    <source>
        <strain evidence="2 3">FJAT-50051</strain>
    </source>
</reference>
<accession>A0A9J6N1Q0</accession>
<evidence type="ECO:0000313" key="3">
    <source>
        <dbReference type="Proteomes" id="UP000677265"/>
    </source>
</evidence>
<evidence type="ECO:0000313" key="2">
    <source>
        <dbReference type="EMBL" id="MCH6268411.1"/>
    </source>
</evidence>
<name>A0A9J6N1Q0_9BACI</name>
<dbReference type="InterPro" id="IPR036291">
    <property type="entry name" value="NAD(P)-bd_dom_sf"/>
</dbReference>
<dbReference type="InterPro" id="IPR022674">
    <property type="entry name" value="G6P_DH_NAD-bd"/>
</dbReference>
<dbReference type="Pfam" id="PF00479">
    <property type="entry name" value="G6PD_N"/>
    <property type="match status" value="1"/>
</dbReference>
<dbReference type="AlphaFoldDB" id="A0A9J6N1Q0"/>
<gene>
    <name evidence="2" type="ORF">KHB02_023025</name>
</gene>
<feature type="non-terminal residue" evidence="2">
    <location>
        <position position="35"/>
    </location>
</feature>
<dbReference type="RefSeq" id="WP_241114029.1">
    <property type="nucleotide sequence ID" value="NZ_JAGYPE020000055.1"/>
</dbReference>
<dbReference type="EMBL" id="JAGYPE020000055">
    <property type="protein sequence ID" value="MCH6268411.1"/>
    <property type="molecule type" value="Genomic_DNA"/>
</dbReference>
<dbReference type="GO" id="GO:0016614">
    <property type="term" value="F:oxidoreductase activity, acting on CH-OH group of donors"/>
    <property type="evidence" value="ECO:0007669"/>
    <property type="project" value="InterPro"/>
</dbReference>
<evidence type="ECO:0000259" key="1">
    <source>
        <dbReference type="Pfam" id="PF00479"/>
    </source>
</evidence>
<feature type="domain" description="Glucose-6-phosphate dehydrogenase NAD-binding" evidence="1">
    <location>
        <begin position="10"/>
        <end position="34"/>
    </location>
</feature>
<proteinExistence type="predicted"/>
<sequence>MDQNLSSLIMIFGATGDLSKRKLFPSLYRLYERGR</sequence>
<dbReference type="GO" id="GO:0006006">
    <property type="term" value="P:glucose metabolic process"/>
    <property type="evidence" value="ECO:0007669"/>
    <property type="project" value="InterPro"/>
</dbReference>
<dbReference type="SUPFAM" id="SSF51735">
    <property type="entry name" value="NAD(P)-binding Rossmann-fold domains"/>
    <property type="match status" value="1"/>
</dbReference>
<dbReference type="GO" id="GO:0050661">
    <property type="term" value="F:NADP binding"/>
    <property type="evidence" value="ECO:0007669"/>
    <property type="project" value="InterPro"/>
</dbReference>
<dbReference type="Proteomes" id="UP000677265">
    <property type="component" value="Unassembled WGS sequence"/>
</dbReference>
<organism evidence="2 3">
    <name type="scientific">Neobacillus citreus</name>
    <dbReference type="NCBI Taxonomy" id="2833578"/>
    <lineage>
        <taxon>Bacteria</taxon>
        <taxon>Bacillati</taxon>
        <taxon>Bacillota</taxon>
        <taxon>Bacilli</taxon>
        <taxon>Bacillales</taxon>
        <taxon>Bacillaceae</taxon>
        <taxon>Neobacillus</taxon>
    </lineage>
</organism>
<dbReference type="Gene3D" id="3.40.50.720">
    <property type="entry name" value="NAD(P)-binding Rossmann-like Domain"/>
    <property type="match status" value="1"/>
</dbReference>
<protein>
    <recommendedName>
        <fullName evidence="1">Glucose-6-phosphate dehydrogenase NAD-binding domain-containing protein</fullName>
    </recommendedName>
</protein>
<keyword evidence="3" id="KW-1185">Reference proteome</keyword>